<dbReference type="EMBL" id="CASHTH010003960">
    <property type="protein sequence ID" value="CAI8051775.1"/>
    <property type="molecule type" value="Genomic_DNA"/>
</dbReference>
<dbReference type="AlphaFoldDB" id="A0AA35XHL7"/>
<protein>
    <submittedName>
        <fullName evidence="1">Uncharacterized protein</fullName>
    </submittedName>
</protein>
<keyword evidence="2" id="KW-1185">Reference proteome</keyword>
<name>A0AA35XHL7_GEOBA</name>
<evidence type="ECO:0000313" key="2">
    <source>
        <dbReference type="Proteomes" id="UP001174909"/>
    </source>
</evidence>
<accession>A0AA35XHL7</accession>
<dbReference type="Proteomes" id="UP001174909">
    <property type="component" value="Unassembled WGS sequence"/>
</dbReference>
<comment type="caution">
    <text evidence="1">The sequence shown here is derived from an EMBL/GenBank/DDBJ whole genome shotgun (WGS) entry which is preliminary data.</text>
</comment>
<organism evidence="1 2">
    <name type="scientific">Geodia barretti</name>
    <name type="common">Barrett's horny sponge</name>
    <dbReference type="NCBI Taxonomy" id="519541"/>
    <lineage>
        <taxon>Eukaryota</taxon>
        <taxon>Metazoa</taxon>
        <taxon>Porifera</taxon>
        <taxon>Demospongiae</taxon>
        <taxon>Heteroscleromorpha</taxon>
        <taxon>Tetractinellida</taxon>
        <taxon>Astrophorina</taxon>
        <taxon>Geodiidae</taxon>
        <taxon>Geodia</taxon>
    </lineage>
</organism>
<evidence type="ECO:0000313" key="1">
    <source>
        <dbReference type="EMBL" id="CAI8051775.1"/>
    </source>
</evidence>
<reference evidence="1" key="1">
    <citation type="submission" date="2023-03" db="EMBL/GenBank/DDBJ databases">
        <authorList>
            <person name="Steffen K."/>
            <person name="Cardenas P."/>
        </authorList>
    </citation>
    <scope>NUCLEOTIDE SEQUENCE</scope>
</reference>
<sequence>MDCLVPQQHLEAIGLAPRSERVYSLADGSEIRLGVAVGEIELMGDIAGVTIVCGPPDSEPLLGVTALESIGIEVDPRNQYLRKLPINAVADAGRNGIRPAAVTMTGVYVAIIVNSDRFHYIDLGESQMVTTAKEQFTGRAAPELLAAMREIAAAEGRDFETALEDAMRLYVECKTGNEVQPDAIAHFRYSLERNRKLMELLAQSERTK</sequence>
<proteinExistence type="predicted"/>
<gene>
    <name evidence="1" type="ORF">GBAR_LOCUS28339</name>
</gene>